<evidence type="ECO:0000313" key="2">
    <source>
        <dbReference type="Proteomes" id="UP000826212"/>
    </source>
</evidence>
<sequence length="89" mass="10249">MNTSSIYHCLGLQDQQLLSTSYVGDIIQLKVKTKKDKLRCSRCKRMHVICCGVVERSFKGPMIGKKKCVIIIDVQRLYARNARSYVRNI</sequence>
<dbReference type="EMBL" id="CP081303">
    <property type="protein sequence ID" value="QZE15462.1"/>
    <property type="molecule type" value="Genomic_DNA"/>
</dbReference>
<gene>
    <name evidence="1" type="ORF">K4L44_06425</name>
</gene>
<organism evidence="1 2">
    <name type="scientific">Halosquirtibacter laminarini</name>
    <dbReference type="NCBI Taxonomy" id="3374600"/>
    <lineage>
        <taxon>Bacteria</taxon>
        <taxon>Pseudomonadati</taxon>
        <taxon>Bacteroidota</taxon>
        <taxon>Bacteroidia</taxon>
        <taxon>Marinilabiliales</taxon>
        <taxon>Prolixibacteraceae</taxon>
        <taxon>Halosquirtibacter</taxon>
    </lineage>
</organism>
<keyword evidence="2" id="KW-1185">Reference proteome</keyword>
<evidence type="ECO:0000313" key="1">
    <source>
        <dbReference type="EMBL" id="QZE15462.1"/>
    </source>
</evidence>
<name>A0AC61NQ98_9BACT</name>
<dbReference type="Proteomes" id="UP000826212">
    <property type="component" value="Chromosome"/>
</dbReference>
<reference evidence="1" key="1">
    <citation type="submission" date="2021-08" db="EMBL/GenBank/DDBJ databases">
        <title>Novel anaerobic bacterium isolated from sea squirt in East Sea, Republic of Korea.</title>
        <authorList>
            <person name="Nguyen T.H."/>
            <person name="Li Z."/>
            <person name="Lee Y.-J."/>
            <person name="Ko J."/>
            <person name="Kim S.-G."/>
        </authorList>
    </citation>
    <scope>NUCLEOTIDE SEQUENCE</scope>
    <source>
        <strain evidence="1">KCTC 25031</strain>
    </source>
</reference>
<protein>
    <submittedName>
        <fullName evidence="1">Uncharacterized protein</fullName>
    </submittedName>
</protein>
<proteinExistence type="predicted"/>
<accession>A0AC61NQ98</accession>